<dbReference type="EC" id="1.5.1.2" evidence="2 3"/>
<feature type="domain" description="Pyrroline-5-carboxylate reductase dimerisation" evidence="5">
    <location>
        <begin position="165"/>
        <end position="269"/>
    </location>
</feature>
<dbReference type="Pfam" id="PF03807">
    <property type="entry name" value="F420_oxidored"/>
    <property type="match status" value="1"/>
</dbReference>
<dbReference type="InterPro" id="IPR000304">
    <property type="entry name" value="Pyrroline-COOH_reductase"/>
</dbReference>
<dbReference type="GO" id="GO:0004735">
    <property type="term" value="F:pyrroline-5-carboxylate reductase activity"/>
    <property type="evidence" value="ECO:0007669"/>
    <property type="project" value="UniProtKB-EC"/>
</dbReference>
<dbReference type="EMBL" id="JAECVU010000010">
    <property type="protein sequence ID" value="MBH8589656.1"/>
    <property type="molecule type" value="Genomic_DNA"/>
</dbReference>
<evidence type="ECO:0000259" key="4">
    <source>
        <dbReference type="Pfam" id="PF03807"/>
    </source>
</evidence>
<dbReference type="Proteomes" id="UP000641910">
    <property type="component" value="Unassembled WGS sequence"/>
</dbReference>
<proteinExistence type="inferred from homology"/>
<dbReference type="PIRSF" id="PIRSF000193">
    <property type="entry name" value="Pyrrol-5-carb_rd"/>
    <property type="match status" value="1"/>
</dbReference>
<keyword evidence="2" id="KW-0641">Proline biosynthesis</keyword>
<keyword evidence="2" id="KW-0028">Amino-acid biosynthesis</keyword>
<evidence type="ECO:0000256" key="2">
    <source>
        <dbReference type="HAMAP-Rule" id="MF_01925"/>
    </source>
</evidence>
<evidence type="ECO:0000313" key="7">
    <source>
        <dbReference type="Proteomes" id="UP000641910"/>
    </source>
</evidence>
<comment type="function">
    <text evidence="2">Catalyzes the reduction of 1-pyrroline-5-carboxylate (PCA) to L-proline.</text>
</comment>
<reference evidence="6 7" key="1">
    <citation type="submission" date="2020-12" db="EMBL/GenBank/DDBJ databases">
        <title>WGS of Thermoactinomyces spp.</title>
        <authorList>
            <person name="Cheng K."/>
        </authorList>
    </citation>
    <scope>NUCLEOTIDE SEQUENCE [LARGE SCALE GENOMIC DNA]</scope>
    <source>
        <strain evidence="7">CICC 10650\ACCC 41061</strain>
    </source>
</reference>
<dbReference type="SUPFAM" id="SSF48179">
    <property type="entry name" value="6-phosphogluconate dehydrogenase C-terminal domain-like"/>
    <property type="match status" value="1"/>
</dbReference>
<accession>A0ABS0QK51</accession>
<dbReference type="InterPro" id="IPR029036">
    <property type="entry name" value="P5CR_dimer"/>
</dbReference>
<dbReference type="PANTHER" id="PTHR11645:SF49">
    <property type="entry name" value="PYRROLINE-5-CARBOXYLATE REDUCTASE 1"/>
    <property type="match status" value="1"/>
</dbReference>
<keyword evidence="2 6" id="KW-0560">Oxidoreductase</keyword>
<dbReference type="InterPro" id="IPR008927">
    <property type="entry name" value="6-PGluconate_DH-like_C_sf"/>
</dbReference>
<evidence type="ECO:0000259" key="5">
    <source>
        <dbReference type="Pfam" id="PF14748"/>
    </source>
</evidence>
<dbReference type="HAMAP" id="MF_01925">
    <property type="entry name" value="P5C_reductase"/>
    <property type="match status" value="1"/>
</dbReference>
<name>A0ABS0QK51_THEVU</name>
<comment type="catalytic activity">
    <reaction evidence="2">
        <text>L-proline + NAD(+) = (S)-1-pyrroline-5-carboxylate + NADH + 2 H(+)</text>
        <dbReference type="Rhea" id="RHEA:14105"/>
        <dbReference type="ChEBI" id="CHEBI:15378"/>
        <dbReference type="ChEBI" id="CHEBI:17388"/>
        <dbReference type="ChEBI" id="CHEBI:57540"/>
        <dbReference type="ChEBI" id="CHEBI:57945"/>
        <dbReference type="ChEBI" id="CHEBI:60039"/>
        <dbReference type="EC" id="1.5.1.2"/>
    </reaction>
</comment>
<keyword evidence="7" id="KW-1185">Reference proteome</keyword>
<comment type="caution">
    <text evidence="6">The sequence shown here is derived from an EMBL/GenBank/DDBJ whole genome shotgun (WGS) entry which is preliminary data.</text>
</comment>
<dbReference type="SUPFAM" id="SSF51735">
    <property type="entry name" value="NAD(P)-binding Rossmann-fold domains"/>
    <property type="match status" value="1"/>
</dbReference>
<feature type="domain" description="Pyrroline-5-carboxylate reductase catalytic N-terminal" evidence="4">
    <location>
        <begin position="6"/>
        <end position="102"/>
    </location>
</feature>
<dbReference type="RefSeq" id="WP_037996166.1">
    <property type="nucleotide sequence ID" value="NZ_CP036487.1"/>
</dbReference>
<evidence type="ECO:0000256" key="3">
    <source>
        <dbReference type="NCBIfam" id="TIGR00112"/>
    </source>
</evidence>
<comment type="catalytic activity">
    <reaction evidence="2">
        <text>L-proline + NADP(+) = (S)-1-pyrroline-5-carboxylate + NADPH + 2 H(+)</text>
        <dbReference type="Rhea" id="RHEA:14109"/>
        <dbReference type="ChEBI" id="CHEBI:15378"/>
        <dbReference type="ChEBI" id="CHEBI:17388"/>
        <dbReference type="ChEBI" id="CHEBI:57783"/>
        <dbReference type="ChEBI" id="CHEBI:58349"/>
        <dbReference type="ChEBI" id="CHEBI:60039"/>
        <dbReference type="EC" id="1.5.1.2"/>
    </reaction>
</comment>
<comment type="similarity">
    <text evidence="1 2">Belongs to the pyrroline-5-carboxylate reductase family.</text>
</comment>
<dbReference type="Gene3D" id="1.10.3730.10">
    <property type="entry name" value="ProC C-terminal domain-like"/>
    <property type="match status" value="1"/>
</dbReference>
<comment type="subcellular location">
    <subcellularLocation>
        <location evidence="2">Cytoplasm</location>
    </subcellularLocation>
</comment>
<comment type="pathway">
    <text evidence="2">Amino-acid biosynthesis; L-proline biosynthesis; L-proline from L-glutamate 5-semialdehyde: step 1/1.</text>
</comment>
<sequence length="276" mass="29821">MLAHKTIGFIGAGSMAEAILEGLITEKKVKPHQVSMVNRQNRTRIKEICQKYGLDWTKQSEENVAGAEIVILAVKPKDTVEVLKKWGERLQDGQILISAVAGITTEFIDNYLQNRVSVMRVMPNTSCRVGRSATAMSKGSRATREAVEITREIFSTIGLVVMVEEALMDAVTGLSGSGPAYIYTMTEAMESAGVSAGLDPETARILTVQTLLGAAHMLMESGKNARQLCEEVTSPGGTTMAGLQALRDYRFDEAVKAAVLKAAKRAGELGKQHASY</sequence>
<keyword evidence="2" id="KW-0521">NADP</keyword>
<dbReference type="InterPro" id="IPR036291">
    <property type="entry name" value="NAD(P)-bd_dom_sf"/>
</dbReference>
<evidence type="ECO:0000313" key="6">
    <source>
        <dbReference type="EMBL" id="MBH8589656.1"/>
    </source>
</evidence>
<evidence type="ECO:0000256" key="1">
    <source>
        <dbReference type="ARBA" id="ARBA00005525"/>
    </source>
</evidence>
<dbReference type="InterPro" id="IPR028939">
    <property type="entry name" value="P5C_Rdtase_cat_N"/>
</dbReference>
<dbReference type="Pfam" id="PF14748">
    <property type="entry name" value="P5CR_dimer"/>
    <property type="match status" value="1"/>
</dbReference>
<dbReference type="PANTHER" id="PTHR11645">
    <property type="entry name" value="PYRROLINE-5-CARBOXYLATE REDUCTASE"/>
    <property type="match status" value="1"/>
</dbReference>
<organism evidence="6 7">
    <name type="scientific">Thermoactinomyces vulgaris</name>
    <dbReference type="NCBI Taxonomy" id="2026"/>
    <lineage>
        <taxon>Bacteria</taxon>
        <taxon>Bacillati</taxon>
        <taxon>Bacillota</taxon>
        <taxon>Bacilli</taxon>
        <taxon>Bacillales</taxon>
        <taxon>Thermoactinomycetaceae</taxon>
        <taxon>Thermoactinomyces</taxon>
    </lineage>
</organism>
<dbReference type="Gene3D" id="3.40.50.720">
    <property type="entry name" value="NAD(P)-binding Rossmann-like Domain"/>
    <property type="match status" value="1"/>
</dbReference>
<dbReference type="NCBIfam" id="TIGR00112">
    <property type="entry name" value="proC"/>
    <property type="match status" value="1"/>
</dbReference>
<protein>
    <recommendedName>
        <fullName evidence="2 3">Pyrroline-5-carboxylate reductase</fullName>
        <shortName evidence="2">P5C reductase</shortName>
        <shortName evidence="2">P5CR</shortName>
        <ecNumber evidence="2 3">1.5.1.2</ecNumber>
    </recommendedName>
    <alternativeName>
        <fullName evidence="2">PCA reductase</fullName>
    </alternativeName>
</protein>
<gene>
    <name evidence="2 6" type="primary">proC</name>
    <name evidence="6" type="ORF">I8U22_12705</name>
</gene>
<keyword evidence="2" id="KW-0963">Cytoplasm</keyword>